<dbReference type="InParanoid" id="K3ZPT8"/>
<dbReference type="EnsemblPlants" id="KQK93497">
    <property type="protein sequence ID" value="KQK93497"/>
    <property type="gene ID" value="SETIT_028618mg"/>
</dbReference>
<evidence type="ECO:0000313" key="2">
    <source>
        <dbReference type="Proteomes" id="UP000004995"/>
    </source>
</evidence>
<dbReference type="HOGENOM" id="CLU_3176365_0_0_1"/>
<dbReference type="EMBL" id="AGNK02004616">
    <property type="status" value="NOT_ANNOTATED_CDS"/>
    <property type="molecule type" value="Genomic_DNA"/>
</dbReference>
<dbReference type="Gramene" id="KQK93497">
    <property type="protein sequence ID" value="KQK93497"/>
    <property type="gene ID" value="SETIT_028618mg"/>
</dbReference>
<reference evidence="1" key="2">
    <citation type="submission" date="2018-08" db="UniProtKB">
        <authorList>
            <consortium name="EnsemblPlants"/>
        </authorList>
    </citation>
    <scope>IDENTIFICATION</scope>
    <source>
        <strain evidence="1">Yugu1</strain>
    </source>
</reference>
<protein>
    <submittedName>
        <fullName evidence="1">Uncharacterized protein</fullName>
    </submittedName>
</protein>
<organism evidence="1 2">
    <name type="scientific">Setaria italica</name>
    <name type="common">Foxtail millet</name>
    <name type="synonym">Panicum italicum</name>
    <dbReference type="NCBI Taxonomy" id="4555"/>
    <lineage>
        <taxon>Eukaryota</taxon>
        <taxon>Viridiplantae</taxon>
        <taxon>Streptophyta</taxon>
        <taxon>Embryophyta</taxon>
        <taxon>Tracheophyta</taxon>
        <taxon>Spermatophyta</taxon>
        <taxon>Magnoliopsida</taxon>
        <taxon>Liliopsida</taxon>
        <taxon>Poales</taxon>
        <taxon>Poaceae</taxon>
        <taxon>PACMAD clade</taxon>
        <taxon>Panicoideae</taxon>
        <taxon>Panicodae</taxon>
        <taxon>Paniceae</taxon>
        <taxon>Cenchrinae</taxon>
        <taxon>Setaria</taxon>
    </lineage>
</organism>
<sequence length="47" mass="5463">MNKYKPFSAGTHNNQKNYEQTFIESSNQGKIQVLTSFRPRETKGNRS</sequence>
<keyword evidence="2" id="KW-1185">Reference proteome</keyword>
<name>K3ZPT8_SETIT</name>
<dbReference type="Proteomes" id="UP000004995">
    <property type="component" value="Unassembled WGS sequence"/>
</dbReference>
<dbReference type="AlphaFoldDB" id="K3ZPT8"/>
<accession>K3ZPT8</accession>
<proteinExistence type="predicted"/>
<evidence type="ECO:0000313" key="1">
    <source>
        <dbReference type="EnsemblPlants" id="KQK93497"/>
    </source>
</evidence>
<reference evidence="2" key="1">
    <citation type="journal article" date="2012" name="Nat. Biotechnol.">
        <title>Reference genome sequence of the model plant Setaria.</title>
        <authorList>
            <person name="Bennetzen J.L."/>
            <person name="Schmutz J."/>
            <person name="Wang H."/>
            <person name="Percifield R."/>
            <person name="Hawkins J."/>
            <person name="Pontaroli A.C."/>
            <person name="Estep M."/>
            <person name="Feng L."/>
            <person name="Vaughn J.N."/>
            <person name="Grimwood J."/>
            <person name="Jenkins J."/>
            <person name="Barry K."/>
            <person name="Lindquist E."/>
            <person name="Hellsten U."/>
            <person name="Deshpande S."/>
            <person name="Wang X."/>
            <person name="Wu X."/>
            <person name="Mitros T."/>
            <person name="Triplett J."/>
            <person name="Yang X."/>
            <person name="Ye C.Y."/>
            <person name="Mauro-Herrera M."/>
            <person name="Wang L."/>
            <person name="Li P."/>
            <person name="Sharma M."/>
            <person name="Sharma R."/>
            <person name="Ronald P.C."/>
            <person name="Panaud O."/>
            <person name="Kellogg E.A."/>
            <person name="Brutnell T.P."/>
            <person name="Doust A.N."/>
            <person name="Tuskan G.A."/>
            <person name="Rokhsar D."/>
            <person name="Devos K.M."/>
        </authorList>
    </citation>
    <scope>NUCLEOTIDE SEQUENCE [LARGE SCALE GENOMIC DNA]</scope>
    <source>
        <strain evidence="2">cv. Yugu1</strain>
    </source>
</reference>